<reference evidence="1 2" key="1">
    <citation type="submission" date="2016-04" db="EMBL/GenBank/DDBJ databases">
        <authorList>
            <person name="Evans L.H."/>
            <person name="Alamgir A."/>
            <person name="Owens N."/>
            <person name="Weber N.D."/>
            <person name="Virtaneva K."/>
            <person name="Barbian K."/>
            <person name="Babar A."/>
            <person name="Rosenke K."/>
        </authorList>
    </citation>
    <scope>NUCLEOTIDE SEQUENCE [LARGE SCALE GENOMIC DNA]</scope>
    <source>
        <strain evidence="1 2">JL2886</strain>
    </source>
</reference>
<evidence type="ECO:0000313" key="2">
    <source>
        <dbReference type="Proteomes" id="UP000092565"/>
    </source>
</evidence>
<sequence>MPEVLRGDLPRESACEAGQGIALRPGLPFFMPGMTTHARILQNWLAD</sequence>
<dbReference type="EMBL" id="CP015124">
    <property type="protein sequence ID" value="ANP35658.1"/>
    <property type="molecule type" value="Genomic_DNA"/>
</dbReference>
<accession>A0A1B0ZNH2</accession>
<protein>
    <submittedName>
        <fullName evidence="1">Uncharacterized protein</fullName>
    </submittedName>
</protein>
<dbReference type="AlphaFoldDB" id="A0A1B0ZNH2"/>
<evidence type="ECO:0000313" key="1">
    <source>
        <dbReference type="EMBL" id="ANP35658.1"/>
    </source>
</evidence>
<proteinExistence type="predicted"/>
<gene>
    <name evidence="1" type="ORF">JL2886_00732</name>
</gene>
<name>A0A1B0ZNH2_9RHOB</name>
<organism evidence="1 2">
    <name type="scientific">Phaeobacter gallaeciensis</name>
    <dbReference type="NCBI Taxonomy" id="60890"/>
    <lineage>
        <taxon>Bacteria</taxon>
        <taxon>Pseudomonadati</taxon>
        <taxon>Pseudomonadota</taxon>
        <taxon>Alphaproteobacteria</taxon>
        <taxon>Rhodobacterales</taxon>
        <taxon>Roseobacteraceae</taxon>
        <taxon>Phaeobacter</taxon>
    </lineage>
</organism>
<dbReference type="Proteomes" id="UP000092565">
    <property type="component" value="Chromosome"/>
</dbReference>
<keyword evidence="2" id="KW-1185">Reference proteome</keyword>